<keyword evidence="4" id="KW-1185">Reference proteome</keyword>
<dbReference type="CDD" id="cd05233">
    <property type="entry name" value="SDR_c"/>
    <property type="match status" value="1"/>
</dbReference>
<evidence type="ECO:0000256" key="2">
    <source>
        <dbReference type="ARBA" id="ARBA00023002"/>
    </source>
</evidence>
<dbReference type="InterPro" id="IPR002347">
    <property type="entry name" value="SDR_fam"/>
</dbReference>
<gene>
    <name evidence="3" type="ORF">GCM10010347_01920</name>
</gene>
<dbReference type="RefSeq" id="WP_190182057.1">
    <property type="nucleotide sequence ID" value="NZ_BMVP01000001.1"/>
</dbReference>
<organism evidence="3 4">
    <name type="scientific">Streptomyces cirratus</name>
    <dbReference type="NCBI Taxonomy" id="68187"/>
    <lineage>
        <taxon>Bacteria</taxon>
        <taxon>Bacillati</taxon>
        <taxon>Actinomycetota</taxon>
        <taxon>Actinomycetes</taxon>
        <taxon>Kitasatosporales</taxon>
        <taxon>Streptomycetaceae</taxon>
        <taxon>Streptomyces</taxon>
    </lineage>
</organism>
<proteinExistence type="inferred from homology"/>
<evidence type="ECO:0000256" key="1">
    <source>
        <dbReference type="ARBA" id="ARBA00006484"/>
    </source>
</evidence>
<dbReference type="PRINTS" id="PR00081">
    <property type="entry name" value="GDHRDH"/>
</dbReference>
<evidence type="ECO:0000313" key="4">
    <source>
        <dbReference type="Proteomes" id="UP000642673"/>
    </source>
</evidence>
<dbReference type="InterPro" id="IPR036291">
    <property type="entry name" value="NAD(P)-bd_dom_sf"/>
</dbReference>
<dbReference type="Gene3D" id="3.40.50.720">
    <property type="entry name" value="NAD(P)-binding Rossmann-like Domain"/>
    <property type="match status" value="1"/>
</dbReference>
<dbReference type="NCBIfam" id="NF005893">
    <property type="entry name" value="PRK07856.1"/>
    <property type="match status" value="1"/>
</dbReference>
<dbReference type="SUPFAM" id="SSF51735">
    <property type="entry name" value="NAD(P)-binding Rossmann-fold domains"/>
    <property type="match status" value="1"/>
</dbReference>
<dbReference type="EMBL" id="BMVP01000001">
    <property type="protein sequence ID" value="GHB36281.1"/>
    <property type="molecule type" value="Genomic_DNA"/>
</dbReference>
<name>A0ABQ3EGR7_9ACTN</name>
<dbReference type="PRINTS" id="PR00080">
    <property type="entry name" value="SDRFAMILY"/>
</dbReference>
<dbReference type="PANTHER" id="PTHR43639">
    <property type="entry name" value="OXIDOREDUCTASE, SHORT-CHAIN DEHYDROGENASE/REDUCTASE FAMILY (AFU_ORTHOLOGUE AFUA_5G02870)"/>
    <property type="match status" value="1"/>
</dbReference>
<dbReference type="NCBIfam" id="NF005559">
    <property type="entry name" value="PRK07231.1"/>
    <property type="match status" value="1"/>
</dbReference>
<sequence>MELKGRVAVVTGGTRGVGAGIARAFLAAGARVVVCARRPPERPVEEGGLRASFTAVDLREPGAVQELFEAVADRYGRLDCLVNNAGGTPYRLLGEGDAARHARVVELNLLAPMTASLAAYPWLRASRGSVVMIGSVSGTRPSPGTAAYGAAKAGLENLARSMAVEWAPEVRVNSLVPGMVRTELAHLHYGDEAGVRAVAETVPLGRLAEPSDIGAAAVFLASDRAAYVSGASLLVHGGGERPAFLDAATVNKED</sequence>
<dbReference type="PROSITE" id="PS00061">
    <property type="entry name" value="ADH_SHORT"/>
    <property type="match status" value="1"/>
</dbReference>
<dbReference type="InterPro" id="IPR020904">
    <property type="entry name" value="Sc_DH/Rdtase_CS"/>
</dbReference>
<protein>
    <submittedName>
        <fullName evidence="3">Short chain dehydrogenase</fullName>
    </submittedName>
</protein>
<evidence type="ECO:0000313" key="3">
    <source>
        <dbReference type="EMBL" id="GHB36281.1"/>
    </source>
</evidence>
<dbReference type="Proteomes" id="UP000642673">
    <property type="component" value="Unassembled WGS sequence"/>
</dbReference>
<comment type="caution">
    <text evidence="3">The sequence shown here is derived from an EMBL/GenBank/DDBJ whole genome shotgun (WGS) entry which is preliminary data.</text>
</comment>
<accession>A0ABQ3EGR7</accession>
<reference evidence="4" key="1">
    <citation type="journal article" date="2019" name="Int. J. Syst. Evol. Microbiol.">
        <title>The Global Catalogue of Microorganisms (GCM) 10K type strain sequencing project: providing services to taxonomists for standard genome sequencing and annotation.</title>
        <authorList>
            <consortium name="The Broad Institute Genomics Platform"/>
            <consortium name="The Broad Institute Genome Sequencing Center for Infectious Disease"/>
            <person name="Wu L."/>
            <person name="Ma J."/>
        </authorList>
    </citation>
    <scope>NUCLEOTIDE SEQUENCE [LARGE SCALE GENOMIC DNA]</scope>
    <source>
        <strain evidence="4">JCM 4738</strain>
    </source>
</reference>
<dbReference type="PANTHER" id="PTHR43639:SF1">
    <property type="entry name" value="SHORT-CHAIN DEHYDROGENASE_REDUCTASE FAMILY PROTEIN"/>
    <property type="match status" value="1"/>
</dbReference>
<dbReference type="Pfam" id="PF13561">
    <property type="entry name" value="adh_short_C2"/>
    <property type="match status" value="1"/>
</dbReference>
<comment type="similarity">
    <text evidence="1">Belongs to the short-chain dehydrogenases/reductases (SDR) family.</text>
</comment>
<keyword evidence="2" id="KW-0560">Oxidoreductase</keyword>